<dbReference type="InterPro" id="IPR029026">
    <property type="entry name" value="tRNA_m1G_MTases_N"/>
</dbReference>
<evidence type="ECO:0000313" key="5">
    <source>
        <dbReference type="EMBL" id="MDX8151013.1"/>
    </source>
</evidence>
<dbReference type="GO" id="GO:0008168">
    <property type="term" value="F:methyltransferase activity"/>
    <property type="evidence" value="ECO:0007669"/>
    <property type="project" value="UniProtKB-KW"/>
</dbReference>
<dbReference type="SUPFAM" id="SSF75217">
    <property type="entry name" value="alpha/beta knot"/>
    <property type="match status" value="1"/>
</dbReference>
<accession>A0ABU4VGV3</accession>
<dbReference type="Proteomes" id="UP001277761">
    <property type="component" value="Unassembled WGS sequence"/>
</dbReference>
<dbReference type="Gene3D" id="3.40.1280.10">
    <property type="match status" value="1"/>
</dbReference>
<feature type="domain" description="RNA 2-O ribose methyltransferase substrate binding" evidence="4">
    <location>
        <begin position="16"/>
        <end position="92"/>
    </location>
</feature>
<evidence type="ECO:0000313" key="6">
    <source>
        <dbReference type="Proteomes" id="UP001277761"/>
    </source>
</evidence>
<comment type="caution">
    <text evidence="5">The sequence shown here is derived from an EMBL/GenBank/DDBJ whole genome shotgun (WGS) entry which is preliminary data.</text>
</comment>
<dbReference type="SMART" id="SM00967">
    <property type="entry name" value="SpoU_sub_bind"/>
    <property type="match status" value="1"/>
</dbReference>
<sequence>MPSTIEPGRRRDRCITVYGRRAVLEALADDTLEVAEVIVAESGGRVASEAEQAARARGVPVRRERAHKVSLISGNGRQDQGVVADVVAPAMRSLAERLDELARDPGRRQRLLVVDGVTTPGNLGLIVRSAAGAGVDGLVVPHRGTAALGPQVVKASAGTAWRAPLLRARDAPTALSELTDAGFAILGLDASAERTLWDVELPDRVAFLVGGEHDGASSEAAAYAHGWVSVPMAGGVESLNVACATTLVVFEIARRG</sequence>
<evidence type="ECO:0000256" key="2">
    <source>
        <dbReference type="ARBA" id="ARBA00022603"/>
    </source>
</evidence>
<comment type="similarity">
    <text evidence="1">Belongs to the class IV-like SAM-binding methyltransferase superfamily. RNA methyltransferase TrmH family.</text>
</comment>
<dbReference type="InterPro" id="IPR029064">
    <property type="entry name" value="Ribosomal_eL30-like_sf"/>
</dbReference>
<organism evidence="5 6">
    <name type="scientific">Patulibacter brassicae</name>
    <dbReference type="NCBI Taxonomy" id="1705717"/>
    <lineage>
        <taxon>Bacteria</taxon>
        <taxon>Bacillati</taxon>
        <taxon>Actinomycetota</taxon>
        <taxon>Thermoleophilia</taxon>
        <taxon>Solirubrobacterales</taxon>
        <taxon>Patulibacteraceae</taxon>
        <taxon>Patulibacter</taxon>
    </lineage>
</organism>
<dbReference type="PANTHER" id="PTHR46429:SF1">
    <property type="entry name" value="23S RRNA (GUANOSINE-2'-O-)-METHYLTRANSFERASE RLMB"/>
    <property type="match status" value="1"/>
</dbReference>
<dbReference type="RefSeq" id="WP_319953166.1">
    <property type="nucleotide sequence ID" value="NZ_JAXAVX010000002.1"/>
</dbReference>
<proteinExistence type="inferred from homology"/>
<evidence type="ECO:0000259" key="4">
    <source>
        <dbReference type="SMART" id="SM00967"/>
    </source>
</evidence>
<dbReference type="PANTHER" id="PTHR46429">
    <property type="entry name" value="23S RRNA (GUANOSINE-2'-O-)-METHYLTRANSFERASE RLMB"/>
    <property type="match status" value="1"/>
</dbReference>
<dbReference type="Gene3D" id="3.30.1330.30">
    <property type="match status" value="1"/>
</dbReference>
<dbReference type="InterPro" id="IPR029028">
    <property type="entry name" value="Alpha/beta_knot_MTases"/>
</dbReference>
<keyword evidence="3" id="KW-0808">Transferase</keyword>
<dbReference type="Pfam" id="PF00588">
    <property type="entry name" value="SpoU_methylase"/>
    <property type="match status" value="1"/>
</dbReference>
<dbReference type="CDD" id="cd18095">
    <property type="entry name" value="SpoU-like_rRNA-MTase"/>
    <property type="match status" value="1"/>
</dbReference>
<dbReference type="GO" id="GO:0032259">
    <property type="term" value="P:methylation"/>
    <property type="evidence" value="ECO:0007669"/>
    <property type="project" value="UniProtKB-KW"/>
</dbReference>
<protein>
    <submittedName>
        <fullName evidence="5">RNA methyltransferase</fullName>
    </submittedName>
</protein>
<dbReference type="InterPro" id="IPR013123">
    <property type="entry name" value="SpoU_subst-bd"/>
</dbReference>
<dbReference type="SUPFAM" id="SSF55315">
    <property type="entry name" value="L30e-like"/>
    <property type="match status" value="1"/>
</dbReference>
<dbReference type="EMBL" id="JAXAVX010000002">
    <property type="protein sequence ID" value="MDX8151013.1"/>
    <property type="molecule type" value="Genomic_DNA"/>
</dbReference>
<evidence type="ECO:0000256" key="3">
    <source>
        <dbReference type="ARBA" id="ARBA00022679"/>
    </source>
</evidence>
<keyword evidence="2 5" id="KW-0489">Methyltransferase</keyword>
<dbReference type="InterPro" id="IPR004441">
    <property type="entry name" value="rRNA_MeTrfase_TrmH"/>
</dbReference>
<dbReference type="InterPro" id="IPR001537">
    <property type="entry name" value="SpoU_MeTrfase"/>
</dbReference>
<reference evidence="5 6" key="1">
    <citation type="submission" date="2023-11" db="EMBL/GenBank/DDBJ databases">
        <authorList>
            <person name="Xu M."/>
            <person name="Jiang T."/>
        </authorList>
    </citation>
    <scope>NUCLEOTIDE SEQUENCE [LARGE SCALE GENOMIC DNA]</scope>
    <source>
        <strain evidence="5 6">SD</strain>
    </source>
</reference>
<name>A0ABU4VGV3_9ACTN</name>
<keyword evidence="6" id="KW-1185">Reference proteome</keyword>
<dbReference type="Pfam" id="PF08032">
    <property type="entry name" value="SpoU_sub_bind"/>
    <property type="match status" value="1"/>
</dbReference>
<gene>
    <name evidence="5" type="ORF">SK069_05370</name>
</gene>
<evidence type="ECO:0000256" key="1">
    <source>
        <dbReference type="ARBA" id="ARBA00007228"/>
    </source>
</evidence>